<dbReference type="Proteomes" id="UP000515162">
    <property type="component" value="Chromosome 3L"/>
</dbReference>
<accession>A0A6P8JLW4</accession>
<dbReference type="FunFam" id="2.30.30.30:FF:000050">
    <property type="entry name" value="60S ribosomal protein L14"/>
    <property type="match status" value="1"/>
</dbReference>
<dbReference type="SUPFAM" id="SSF50104">
    <property type="entry name" value="Translation proteins SH3-like domain"/>
    <property type="match status" value="1"/>
</dbReference>
<evidence type="ECO:0000313" key="9">
    <source>
        <dbReference type="RefSeq" id="XP_033157332.1"/>
    </source>
</evidence>
<dbReference type="GO" id="GO:0003735">
    <property type="term" value="F:structural constituent of ribosome"/>
    <property type="evidence" value="ECO:0007669"/>
    <property type="project" value="InterPro"/>
</dbReference>
<evidence type="ECO:0000256" key="5">
    <source>
        <dbReference type="ARBA" id="ARBA00035318"/>
    </source>
</evidence>
<keyword evidence="3" id="KW-0687">Ribonucleoprotein</keyword>
<dbReference type="GO" id="GO:0022625">
    <property type="term" value="C:cytosolic large ribosomal subunit"/>
    <property type="evidence" value="ECO:0007669"/>
    <property type="project" value="TreeGrafter"/>
</dbReference>
<evidence type="ECO:0000256" key="2">
    <source>
        <dbReference type="ARBA" id="ARBA00022980"/>
    </source>
</evidence>
<dbReference type="GO" id="GO:0006412">
    <property type="term" value="P:translation"/>
    <property type="evidence" value="ECO:0007669"/>
    <property type="project" value="InterPro"/>
</dbReference>
<sequence length="226" mass="25872">MLGKCNFLLEINPLIARNTTKDVLLNNTSPHATLRLATLTPCYHRAVKKVLSFSFFPVSVMPFERFVQTGRIAKASAGPLKGRLVAIVDVIDQNRVLVDGPLTGVPRQEYRLNNLHLTKYRIKFPYTAPTRIVRKAWTESDLKAQWKVSPWSVKAQNICKRSSLNDFDRFKLRYAKRQRNKLLTIAFNTLKKRTKADGTPRVLKKDRRERLRAEKAKGGKKAAAKK</sequence>
<keyword evidence="8" id="KW-1185">Reference proteome</keyword>
<proteinExistence type="inferred from homology"/>
<evidence type="ECO:0000256" key="6">
    <source>
        <dbReference type="SAM" id="MobiDB-lite"/>
    </source>
</evidence>
<dbReference type="GO" id="GO:0003723">
    <property type="term" value="F:RNA binding"/>
    <property type="evidence" value="ECO:0007669"/>
    <property type="project" value="InterPro"/>
</dbReference>
<keyword evidence="2 9" id="KW-0689">Ribosomal protein</keyword>
<dbReference type="CDD" id="cd23702">
    <property type="entry name" value="eL14"/>
    <property type="match status" value="1"/>
</dbReference>
<dbReference type="InterPro" id="IPR008991">
    <property type="entry name" value="Translation_prot_SH3-like_sf"/>
</dbReference>
<feature type="region of interest" description="Disordered" evidence="6">
    <location>
        <begin position="195"/>
        <end position="226"/>
    </location>
</feature>
<protein>
    <recommendedName>
        <fullName evidence="4">Large ribosomal subunit protein eL14</fullName>
    </recommendedName>
    <alternativeName>
        <fullName evidence="5">60S ribosomal protein L14</fullName>
    </alternativeName>
</protein>
<organism evidence="8 9">
    <name type="scientific">Drosophila mauritiana</name>
    <name type="common">Fruit fly</name>
    <dbReference type="NCBI Taxonomy" id="7226"/>
    <lineage>
        <taxon>Eukaryota</taxon>
        <taxon>Metazoa</taxon>
        <taxon>Ecdysozoa</taxon>
        <taxon>Arthropoda</taxon>
        <taxon>Hexapoda</taxon>
        <taxon>Insecta</taxon>
        <taxon>Pterygota</taxon>
        <taxon>Neoptera</taxon>
        <taxon>Endopterygota</taxon>
        <taxon>Diptera</taxon>
        <taxon>Brachycera</taxon>
        <taxon>Muscomorpha</taxon>
        <taxon>Ephydroidea</taxon>
        <taxon>Drosophilidae</taxon>
        <taxon>Drosophila</taxon>
        <taxon>Sophophora</taxon>
    </lineage>
</organism>
<dbReference type="Gene3D" id="6.10.250.2270">
    <property type="match status" value="1"/>
</dbReference>
<dbReference type="PANTHER" id="PTHR11127">
    <property type="entry name" value="60S RIBOSOMAL PROTEIN L14"/>
    <property type="match status" value="1"/>
</dbReference>
<evidence type="ECO:0000259" key="7">
    <source>
        <dbReference type="Pfam" id="PF01929"/>
    </source>
</evidence>
<evidence type="ECO:0000256" key="1">
    <source>
        <dbReference type="ARBA" id="ARBA00006592"/>
    </source>
</evidence>
<dbReference type="CTD" id="9045"/>
<evidence type="ECO:0000256" key="4">
    <source>
        <dbReference type="ARBA" id="ARBA00035215"/>
    </source>
</evidence>
<dbReference type="RefSeq" id="XP_033157332.1">
    <property type="nucleotide sequence ID" value="XM_033301441.1"/>
</dbReference>
<dbReference type="AlphaFoldDB" id="A0A6P8JLW4"/>
<dbReference type="InterPro" id="IPR014722">
    <property type="entry name" value="Rib_uL2_dom2"/>
</dbReference>
<feature type="domain" description="Large ribosomal subunit protein eL14" evidence="7">
    <location>
        <begin position="106"/>
        <end position="180"/>
    </location>
</feature>
<dbReference type="Gene3D" id="2.30.30.30">
    <property type="match status" value="1"/>
</dbReference>
<dbReference type="Pfam" id="PF01929">
    <property type="entry name" value="Ribosomal_L14e"/>
    <property type="match status" value="1"/>
</dbReference>
<dbReference type="GO" id="GO:0042273">
    <property type="term" value="P:ribosomal large subunit biogenesis"/>
    <property type="evidence" value="ECO:0007669"/>
    <property type="project" value="TreeGrafter"/>
</dbReference>
<gene>
    <name evidence="9" type="primary">LOC117139235</name>
</gene>
<evidence type="ECO:0000256" key="3">
    <source>
        <dbReference type="ARBA" id="ARBA00023274"/>
    </source>
</evidence>
<dbReference type="InterPro" id="IPR039660">
    <property type="entry name" value="Ribosomal_eL14"/>
</dbReference>
<feature type="compositionally biased region" description="Basic and acidic residues" evidence="6">
    <location>
        <begin position="206"/>
        <end position="217"/>
    </location>
</feature>
<dbReference type="GeneID" id="117139235"/>
<reference evidence="9" key="1">
    <citation type="submission" date="2025-08" db="UniProtKB">
        <authorList>
            <consortium name="RefSeq"/>
        </authorList>
    </citation>
    <scope>IDENTIFICATION</scope>
    <source>
        <strain evidence="9">Mau12</strain>
        <tissue evidence="9">Whole Body</tissue>
    </source>
</reference>
<dbReference type="PANTHER" id="PTHR11127:SF2">
    <property type="entry name" value="LARGE RIBOSOMAL SUBUNIT PROTEIN EL14"/>
    <property type="match status" value="1"/>
</dbReference>
<evidence type="ECO:0000313" key="8">
    <source>
        <dbReference type="Proteomes" id="UP000515162"/>
    </source>
</evidence>
<comment type="similarity">
    <text evidence="1">Belongs to the eukaryotic ribosomal protein eL14 family.</text>
</comment>
<dbReference type="InterPro" id="IPR002784">
    <property type="entry name" value="Ribosomal_eL14_dom"/>
</dbReference>
<name>A0A6P8JLW4_DROMA</name>